<reference evidence="2" key="1">
    <citation type="journal article" date="2022" name="Mol. Ecol. Resour.">
        <title>The genomes of chicory, endive, great burdock and yacon provide insights into Asteraceae palaeo-polyploidization history and plant inulin production.</title>
        <authorList>
            <person name="Fan W."/>
            <person name="Wang S."/>
            <person name="Wang H."/>
            <person name="Wang A."/>
            <person name="Jiang F."/>
            <person name="Liu H."/>
            <person name="Zhao H."/>
            <person name="Xu D."/>
            <person name="Zhang Y."/>
        </authorList>
    </citation>
    <scope>NUCLEOTIDE SEQUENCE [LARGE SCALE GENOMIC DNA]</scope>
    <source>
        <strain evidence="2">cv. Punajuju</strain>
    </source>
</reference>
<proteinExistence type="predicted"/>
<evidence type="ECO:0000313" key="2">
    <source>
        <dbReference type="Proteomes" id="UP001055811"/>
    </source>
</evidence>
<protein>
    <submittedName>
        <fullName evidence="1">Uncharacterized protein</fullName>
    </submittedName>
</protein>
<evidence type="ECO:0000313" key="1">
    <source>
        <dbReference type="EMBL" id="KAI3700676.1"/>
    </source>
</evidence>
<dbReference type="EMBL" id="CM042016">
    <property type="protein sequence ID" value="KAI3700676.1"/>
    <property type="molecule type" value="Genomic_DNA"/>
</dbReference>
<sequence length="117" mass="13206">MPLIIDPEFRRDLKFLGSDELAQLEGKPDMTVMEKHSMLTMYESFMEKHSFIDSAASGLSPAIRHIKKCSRSSGSVLRCPKLGIHKVGHSHGKIEKMLRSQTVYQLRNILKLGTPDP</sequence>
<name>A0ACB8ZTL7_CICIN</name>
<keyword evidence="2" id="KW-1185">Reference proteome</keyword>
<accession>A0ACB8ZTL7</accession>
<reference evidence="1 2" key="2">
    <citation type="journal article" date="2022" name="Mol. Ecol. Resour.">
        <title>The genomes of chicory, endive, great burdock and yacon provide insights into Asteraceae paleo-polyploidization history and plant inulin production.</title>
        <authorList>
            <person name="Fan W."/>
            <person name="Wang S."/>
            <person name="Wang H."/>
            <person name="Wang A."/>
            <person name="Jiang F."/>
            <person name="Liu H."/>
            <person name="Zhao H."/>
            <person name="Xu D."/>
            <person name="Zhang Y."/>
        </authorList>
    </citation>
    <scope>NUCLEOTIDE SEQUENCE [LARGE SCALE GENOMIC DNA]</scope>
    <source>
        <strain evidence="2">cv. Punajuju</strain>
        <tissue evidence="1">Leaves</tissue>
    </source>
</reference>
<dbReference type="Proteomes" id="UP001055811">
    <property type="component" value="Linkage Group LG08"/>
</dbReference>
<gene>
    <name evidence="1" type="ORF">L2E82_45313</name>
</gene>
<organism evidence="1 2">
    <name type="scientific">Cichorium intybus</name>
    <name type="common">Chicory</name>
    <dbReference type="NCBI Taxonomy" id="13427"/>
    <lineage>
        <taxon>Eukaryota</taxon>
        <taxon>Viridiplantae</taxon>
        <taxon>Streptophyta</taxon>
        <taxon>Embryophyta</taxon>
        <taxon>Tracheophyta</taxon>
        <taxon>Spermatophyta</taxon>
        <taxon>Magnoliopsida</taxon>
        <taxon>eudicotyledons</taxon>
        <taxon>Gunneridae</taxon>
        <taxon>Pentapetalae</taxon>
        <taxon>asterids</taxon>
        <taxon>campanulids</taxon>
        <taxon>Asterales</taxon>
        <taxon>Asteraceae</taxon>
        <taxon>Cichorioideae</taxon>
        <taxon>Cichorieae</taxon>
        <taxon>Cichoriinae</taxon>
        <taxon>Cichorium</taxon>
    </lineage>
</organism>
<comment type="caution">
    <text evidence="1">The sequence shown here is derived from an EMBL/GenBank/DDBJ whole genome shotgun (WGS) entry which is preliminary data.</text>
</comment>